<dbReference type="PRINTS" id="PR00368">
    <property type="entry name" value="FADPNR"/>
</dbReference>
<dbReference type="GO" id="GO:0016491">
    <property type="term" value="F:oxidoreductase activity"/>
    <property type="evidence" value="ECO:0007669"/>
    <property type="project" value="InterPro"/>
</dbReference>
<evidence type="ECO:0000313" key="2">
    <source>
        <dbReference type="EMBL" id="KFM73261.1"/>
    </source>
</evidence>
<dbReference type="OrthoDB" id="6428801at2759"/>
<proteinExistence type="predicted"/>
<evidence type="ECO:0000313" key="3">
    <source>
        <dbReference type="Proteomes" id="UP000054359"/>
    </source>
</evidence>
<feature type="non-terminal residue" evidence="2">
    <location>
        <position position="238"/>
    </location>
</feature>
<protein>
    <submittedName>
        <fullName evidence="2">Putative glutamate synthase [NADPH]</fullName>
    </submittedName>
</protein>
<organism evidence="2 3">
    <name type="scientific">Stegodyphus mimosarum</name>
    <name type="common">African social velvet spider</name>
    <dbReference type="NCBI Taxonomy" id="407821"/>
    <lineage>
        <taxon>Eukaryota</taxon>
        <taxon>Metazoa</taxon>
        <taxon>Ecdysozoa</taxon>
        <taxon>Arthropoda</taxon>
        <taxon>Chelicerata</taxon>
        <taxon>Arachnida</taxon>
        <taxon>Araneae</taxon>
        <taxon>Araneomorphae</taxon>
        <taxon>Entelegynae</taxon>
        <taxon>Eresoidea</taxon>
        <taxon>Eresidae</taxon>
        <taxon>Stegodyphus</taxon>
    </lineage>
</organism>
<sequence length="238" mass="25997">MDYLEESQLHQEEYGCAAGKACNKNIVVIGGGDTGVDCIATALRENAKNITTLELLSKPPDSRPPVNVWPQLSRAFKVEYGHNDVKAKFGKDPRCYNVMPKEFLDDGKGNVCGIRVSKIHWRKNAAGRWEAQELTTCDKIIKADLILLALGFLGPEQDLVNKINVKLNLRSNIETPKGQYCTSIPRVYAAGDCHMGQSLVVNAIAEGRQAAREIDEDLMSASFLAGPGGVVSHLLTSE</sequence>
<dbReference type="Pfam" id="PF07992">
    <property type="entry name" value="Pyr_redox_2"/>
    <property type="match status" value="1"/>
</dbReference>
<keyword evidence="3" id="KW-1185">Reference proteome</keyword>
<name>A0A087U7C2_STEMI</name>
<dbReference type="SUPFAM" id="SSF51905">
    <property type="entry name" value="FAD/NAD(P)-binding domain"/>
    <property type="match status" value="1"/>
</dbReference>
<dbReference type="Proteomes" id="UP000054359">
    <property type="component" value="Unassembled WGS sequence"/>
</dbReference>
<reference evidence="2 3" key="1">
    <citation type="submission" date="2013-11" db="EMBL/GenBank/DDBJ databases">
        <title>Genome sequencing of Stegodyphus mimosarum.</title>
        <authorList>
            <person name="Bechsgaard J."/>
        </authorList>
    </citation>
    <scope>NUCLEOTIDE SEQUENCE [LARGE SCALE GENOMIC DNA]</scope>
</reference>
<evidence type="ECO:0000259" key="1">
    <source>
        <dbReference type="Pfam" id="PF07992"/>
    </source>
</evidence>
<dbReference type="EMBL" id="KK118555">
    <property type="protein sequence ID" value="KFM73261.1"/>
    <property type="molecule type" value="Genomic_DNA"/>
</dbReference>
<dbReference type="STRING" id="407821.A0A087U7C2"/>
<dbReference type="PANTHER" id="PTHR43100:SF1">
    <property type="entry name" value="GLUTAMATE SYNTHASE [NADPH] SMALL CHAIN"/>
    <property type="match status" value="1"/>
</dbReference>
<accession>A0A087U7C2</accession>
<dbReference type="InterPro" id="IPR051394">
    <property type="entry name" value="Glutamate_Synthase"/>
</dbReference>
<dbReference type="AlphaFoldDB" id="A0A087U7C2"/>
<feature type="domain" description="FAD/NAD(P)-binding" evidence="1">
    <location>
        <begin position="19"/>
        <end position="207"/>
    </location>
</feature>
<dbReference type="PANTHER" id="PTHR43100">
    <property type="entry name" value="GLUTAMATE SYNTHASE [NADPH] SMALL CHAIN"/>
    <property type="match status" value="1"/>
</dbReference>
<dbReference type="InterPro" id="IPR023753">
    <property type="entry name" value="FAD/NAD-binding_dom"/>
</dbReference>
<dbReference type="OMA" id="VEYGHND"/>
<dbReference type="InterPro" id="IPR036188">
    <property type="entry name" value="FAD/NAD-bd_sf"/>
</dbReference>
<dbReference type="Gene3D" id="3.50.50.60">
    <property type="entry name" value="FAD/NAD(P)-binding domain"/>
    <property type="match status" value="1"/>
</dbReference>
<gene>
    <name evidence="2" type="ORF">X975_00016</name>
</gene>